<keyword evidence="4 7" id="KW-0378">Hydrolase</keyword>
<sequence length="348" mass="38192">MANVGTHAPRREGERDLRTLPKAHLHLHFTGSMRHDTLQELASTQNLRLPRTLAEQTALKVEPSARGWFRFQRFYDAARKVVNSETIMRRLLREAAEDDLAEGSVRLELQIDPTSYAPFVGGLTPAIEIIVDEARAIERDLGISMGIIVAASRMRHPLDARILARLAVQYAGTVMGFGLSNDERRGDTSSFAAAFRIARHGGLASMPHGGELLGPPHIHEVVDSLEPTRLGHGVRSIEDPRLLETLVERDIALEVCPASNVSLGVYRDISDVPVPQLARYGATIALGADDPLLFGSRLLAQYEAVRAMGMTDREIADLAAGSIRASRMSETEKHAQLARVSAWYEGEG</sequence>
<organism evidence="7 8">
    <name type="scientific">Dermabacter vaginalis</name>
    <dbReference type="NCBI Taxonomy" id="1630135"/>
    <lineage>
        <taxon>Bacteria</taxon>
        <taxon>Bacillati</taxon>
        <taxon>Actinomycetota</taxon>
        <taxon>Actinomycetes</taxon>
        <taxon>Micrococcales</taxon>
        <taxon>Dermabacteraceae</taxon>
        <taxon>Dermabacter</taxon>
    </lineage>
</organism>
<dbReference type="GO" id="GO:0016814">
    <property type="term" value="F:hydrolase activity, acting on carbon-nitrogen (but not peptide) bonds, in cyclic amidines"/>
    <property type="evidence" value="ECO:0007669"/>
    <property type="project" value="UniProtKB-ARBA"/>
</dbReference>
<dbReference type="Gene3D" id="3.20.20.140">
    <property type="entry name" value="Metal-dependent hydrolases"/>
    <property type="match status" value="1"/>
</dbReference>
<dbReference type="PROSITE" id="PS00485">
    <property type="entry name" value="A_DEAMINASE"/>
    <property type="match status" value="1"/>
</dbReference>
<dbReference type="SUPFAM" id="SSF51556">
    <property type="entry name" value="Metallo-dependent hydrolases"/>
    <property type="match status" value="1"/>
</dbReference>
<evidence type="ECO:0000256" key="1">
    <source>
        <dbReference type="ARBA" id="ARBA00001947"/>
    </source>
</evidence>
<dbReference type="STRING" id="1630135.DAD186_04950"/>
<dbReference type="PANTHER" id="PTHR43114:SF6">
    <property type="entry name" value="ADENINE DEAMINASE"/>
    <property type="match status" value="1"/>
</dbReference>
<accession>A0A1B0ZGH9</accession>
<keyword evidence="5" id="KW-0862">Zinc</keyword>
<dbReference type="Proteomes" id="UP000092596">
    <property type="component" value="Chromosome"/>
</dbReference>
<keyword evidence="3" id="KW-0479">Metal-binding</keyword>
<dbReference type="RefSeq" id="WP_065247365.1">
    <property type="nucleotide sequence ID" value="NZ_CP012117.1"/>
</dbReference>
<dbReference type="KEGG" id="dva:DAD186_04950"/>
<evidence type="ECO:0000313" key="8">
    <source>
        <dbReference type="Proteomes" id="UP000092596"/>
    </source>
</evidence>
<proteinExistence type="inferred from homology"/>
<evidence type="ECO:0000313" key="7">
    <source>
        <dbReference type="EMBL" id="ANP27050.1"/>
    </source>
</evidence>
<dbReference type="InterPro" id="IPR006330">
    <property type="entry name" value="Ado/ade_deaminase"/>
</dbReference>
<comment type="similarity">
    <text evidence="2">Belongs to the metallo-dependent hydrolases superfamily. Adenosine and AMP deaminases family.</text>
</comment>
<dbReference type="PATRIC" id="fig|1630135.4.peg.497"/>
<evidence type="ECO:0000256" key="2">
    <source>
        <dbReference type="ARBA" id="ARBA00006676"/>
    </source>
</evidence>
<dbReference type="EC" id="3.5.4.4" evidence="7"/>
<dbReference type="GO" id="GO:0046872">
    <property type="term" value="F:metal ion binding"/>
    <property type="evidence" value="ECO:0007669"/>
    <property type="project" value="UniProtKB-KW"/>
</dbReference>
<dbReference type="InterPro" id="IPR006650">
    <property type="entry name" value="A/AMP_deam_AS"/>
</dbReference>
<dbReference type="NCBIfam" id="NF006849">
    <property type="entry name" value="PRK09358.1-5"/>
    <property type="match status" value="1"/>
</dbReference>
<evidence type="ECO:0000256" key="4">
    <source>
        <dbReference type="ARBA" id="ARBA00022801"/>
    </source>
</evidence>
<dbReference type="PANTHER" id="PTHR43114">
    <property type="entry name" value="ADENINE DEAMINASE"/>
    <property type="match status" value="1"/>
</dbReference>
<evidence type="ECO:0000259" key="6">
    <source>
        <dbReference type="Pfam" id="PF00962"/>
    </source>
</evidence>
<dbReference type="NCBIfam" id="TIGR01430">
    <property type="entry name" value="aden_deam"/>
    <property type="match status" value="1"/>
</dbReference>
<evidence type="ECO:0000256" key="5">
    <source>
        <dbReference type="ARBA" id="ARBA00022833"/>
    </source>
</evidence>
<comment type="cofactor">
    <cofactor evidence="1">
        <name>Zn(2+)</name>
        <dbReference type="ChEBI" id="CHEBI:29105"/>
    </cofactor>
</comment>
<protein>
    <submittedName>
        <fullName evidence="7">Adenosine deaminase</fullName>
        <ecNumber evidence="7">3.5.4.4</ecNumber>
    </submittedName>
</protein>
<dbReference type="Pfam" id="PF00962">
    <property type="entry name" value="A_deaminase"/>
    <property type="match status" value="1"/>
</dbReference>
<feature type="domain" description="Adenosine deaminase" evidence="6">
    <location>
        <begin position="21"/>
        <end position="342"/>
    </location>
</feature>
<dbReference type="InterPro" id="IPR001365">
    <property type="entry name" value="A_deaminase_dom"/>
</dbReference>
<dbReference type="GO" id="GO:0009168">
    <property type="term" value="P:purine ribonucleoside monophosphate biosynthetic process"/>
    <property type="evidence" value="ECO:0007669"/>
    <property type="project" value="InterPro"/>
</dbReference>
<name>A0A1B0ZGH9_9MICO</name>
<reference evidence="7 8" key="1">
    <citation type="submission" date="2015-06" db="EMBL/GenBank/DDBJ databases">
        <title>Investigation of pathophysiology for high-risk pregnancy and development of treatment modality based on it.</title>
        <authorList>
            <person name="Kim B.-C."/>
            <person name="Lim S."/>
        </authorList>
    </citation>
    <scope>NUCLEOTIDE SEQUENCE [LARGE SCALE GENOMIC DNA]</scope>
    <source>
        <strain evidence="7 8">AD1-86</strain>
    </source>
</reference>
<dbReference type="EMBL" id="CP012117">
    <property type="protein sequence ID" value="ANP27050.1"/>
    <property type="molecule type" value="Genomic_DNA"/>
</dbReference>
<gene>
    <name evidence="7" type="ORF">DAD186_04950</name>
</gene>
<dbReference type="AlphaFoldDB" id="A0A1B0ZGH9"/>
<dbReference type="GO" id="GO:0019239">
    <property type="term" value="F:deaminase activity"/>
    <property type="evidence" value="ECO:0007669"/>
    <property type="project" value="InterPro"/>
</dbReference>
<dbReference type="InterPro" id="IPR032466">
    <property type="entry name" value="Metal_Hydrolase"/>
</dbReference>
<evidence type="ECO:0000256" key="3">
    <source>
        <dbReference type="ARBA" id="ARBA00022723"/>
    </source>
</evidence>